<reference evidence="21 22" key="1">
    <citation type="submission" date="2021-10" db="EMBL/GenBank/DDBJ databases">
        <title>Anaerobic single-cell dispensing facilitates the cultivation of human gut bacteria.</title>
        <authorList>
            <person name="Afrizal A."/>
        </authorList>
    </citation>
    <scope>NUCLEOTIDE SEQUENCE [LARGE SCALE GENOMIC DNA]</scope>
    <source>
        <strain evidence="21 22">CLA-AA-H232</strain>
    </source>
</reference>
<dbReference type="InterPro" id="IPR004101">
    <property type="entry name" value="Mur_ligase_C"/>
</dbReference>
<comment type="pathway">
    <text evidence="3 17 18">Cell wall biogenesis; peptidoglycan biosynthesis.</text>
</comment>
<comment type="similarity">
    <text evidence="4 17">Belongs to the MurCDEF family.</text>
</comment>
<comment type="caution">
    <text evidence="21">The sequence shown here is derived from an EMBL/GenBank/DDBJ whole genome shotgun (WGS) entry which is preliminary data.</text>
</comment>
<dbReference type="SUPFAM" id="SSF53244">
    <property type="entry name" value="MurD-like peptide ligases, peptide-binding domain"/>
    <property type="match status" value="1"/>
</dbReference>
<comment type="catalytic activity">
    <reaction evidence="16 17 18">
        <text>UDP-N-acetyl-alpha-D-muramoyl-L-alanine + D-glutamate + ATP = UDP-N-acetyl-alpha-D-muramoyl-L-alanyl-D-glutamate + ADP + phosphate + H(+)</text>
        <dbReference type="Rhea" id="RHEA:16429"/>
        <dbReference type="ChEBI" id="CHEBI:15378"/>
        <dbReference type="ChEBI" id="CHEBI:29986"/>
        <dbReference type="ChEBI" id="CHEBI:30616"/>
        <dbReference type="ChEBI" id="CHEBI:43474"/>
        <dbReference type="ChEBI" id="CHEBI:83898"/>
        <dbReference type="ChEBI" id="CHEBI:83900"/>
        <dbReference type="ChEBI" id="CHEBI:456216"/>
        <dbReference type="EC" id="6.3.2.9"/>
    </reaction>
</comment>
<dbReference type="InterPro" id="IPR036615">
    <property type="entry name" value="Mur_ligase_C_dom_sf"/>
</dbReference>
<accession>A0AAE3DXG5</accession>
<evidence type="ECO:0000256" key="7">
    <source>
        <dbReference type="ARBA" id="ARBA00022490"/>
    </source>
</evidence>
<dbReference type="HAMAP" id="MF_00639">
    <property type="entry name" value="MurD"/>
    <property type="match status" value="1"/>
</dbReference>
<evidence type="ECO:0000256" key="15">
    <source>
        <dbReference type="ARBA" id="ARBA00032324"/>
    </source>
</evidence>
<dbReference type="EMBL" id="JAJEQM010000005">
    <property type="protein sequence ID" value="MCC2210151.1"/>
    <property type="molecule type" value="Genomic_DNA"/>
</dbReference>
<dbReference type="EC" id="6.3.2.9" evidence="5 17"/>
<dbReference type="Gene3D" id="3.40.50.720">
    <property type="entry name" value="NAD(P)-binding Rossmann-like Domain"/>
    <property type="match status" value="1"/>
</dbReference>
<evidence type="ECO:0000313" key="21">
    <source>
        <dbReference type="EMBL" id="MCC2210151.1"/>
    </source>
</evidence>
<keyword evidence="12 17" id="KW-0573">Peptidoglycan synthesis</keyword>
<dbReference type="InterPro" id="IPR005762">
    <property type="entry name" value="MurD"/>
</dbReference>
<dbReference type="SUPFAM" id="SSF51984">
    <property type="entry name" value="MurCD N-terminal domain"/>
    <property type="match status" value="1"/>
</dbReference>
<dbReference type="GO" id="GO:0008764">
    <property type="term" value="F:UDP-N-acetylmuramoylalanine-D-glutamate ligase activity"/>
    <property type="evidence" value="ECO:0007669"/>
    <property type="project" value="UniProtKB-UniRule"/>
</dbReference>
<gene>
    <name evidence="17 21" type="primary">murD</name>
    <name evidence="21" type="ORF">LKE05_05020</name>
</gene>
<keyword evidence="13 17" id="KW-0961">Cell wall biogenesis/degradation</keyword>
<protein>
    <recommendedName>
        <fullName evidence="6 17">UDP-N-acetylmuramoylalanine--D-glutamate ligase</fullName>
        <ecNumber evidence="5 17">6.3.2.9</ecNumber>
    </recommendedName>
    <alternativeName>
        <fullName evidence="15 17">D-glutamic acid-adding enzyme</fullName>
    </alternativeName>
    <alternativeName>
        <fullName evidence="14 17">UDP-N-acetylmuramoyl-L-alanyl-D-glutamate synthetase</fullName>
    </alternativeName>
</protein>
<dbReference type="InterPro" id="IPR013221">
    <property type="entry name" value="Mur_ligase_cen"/>
</dbReference>
<evidence type="ECO:0000256" key="2">
    <source>
        <dbReference type="ARBA" id="ARBA00004496"/>
    </source>
</evidence>
<dbReference type="GO" id="GO:0008360">
    <property type="term" value="P:regulation of cell shape"/>
    <property type="evidence" value="ECO:0007669"/>
    <property type="project" value="UniProtKB-KW"/>
</dbReference>
<evidence type="ECO:0000256" key="4">
    <source>
        <dbReference type="ARBA" id="ARBA00010416"/>
    </source>
</evidence>
<dbReference type="GO" id="GO:0051301">
    <property type="term" value="P:cell division"/>
    <property type="evidence" value="ECO:0007669"/>
    <property type="project" value="UniProtKB-KW"/>
</dbReference>
<dbReference type="SUPFAM" id="SSF53623">
    <property type="entry name" value="MurD-like peptide ligases, catalytic domain"/>
    <property type="match status" value="1"/>
</dbReference>
<dbReference type="Pfam" id="PF08245">
    <property type="entry name" value="Mur_ligase_M"/>
    <property type="match status" value="1"/>
</dbReference>
<evidence type="ECO:0000256" key="12">
    <source>
        <dbReference type="ARBA" id="ARBA00022984"/>
    </source>
</evidence>
<evidence type="ECO:0000256" key="11">
    <source>
        <dbReference type="ARBA" id="ARBA00022960"/>
    </source>
</evidence>
<proteinExistence type="inferred from homology"/>
<evidence type="ECO:0000256" key="3">
    <source>
        <dbReference type="ARBA" id="ARBA00004752"/>
    </source>
</evidence>
<dbReference type="Pfam" id="PF02875">
    <property type="entry name" value="Mur_ligase_C"/>
    <property type="match status" value="1"/>
</dbReference>
<evidence type="ECO:0000256" key="6">
    <source>
        <dbReference type="ARBA" id="ARBA00015655"/>
    </source>
</evidence>
<dbReference type="Pfam" id="PF21799">
    <property type="entry name" value="MurD-like_N"/>
    <property type="match status" value="1"/>
</dbReference>
<keyword evidence="10 17" id="KW-0067">ATP-binding</keyword>
<evidence type="ECO:0000256" key="18">
    <source>
        <dbReference type="RuleBase" id="RU003664"/>
    </source>
</evidence>
<keyword evidence="17 18" id="KW-0131">Cell cycle</keyword>
<organism evidence="21 22">
    <name type="scientific">Hominilimicola fabiformis</name>
    <dbReference type="NCBI Taxonomy" id="2885356"/>
    <lineage>
        <taxon>Bacteria</taxon>
        <taxon>Bacillati</taxon>
        <taxon>Bacillota</taxon>
        <taxon>Clostridia</taxon>
        <taxon>Eubacteriales</taxon>
        <taxon>Oscillospiraceae</taxon>
        <taxon>Hominilimicola</taxon>
    </lineage>
</organism>
<evidence type="ECO:0000256" key="5">
    <source>
        <dbReference type="ARBA" id="ARBA00012212"/>
    </source>
</evidence>
<dbReference type="NCBIfam" id="TIGR01087">
    <property type="entry name" value="murD"/>
    <property type="match status" value="1"/>
</dbReference>
<dbReference type="GO" id="GO:0071555">
    <property type="term" value="P:cell wall organization"/>
    <property type="evidence" value="ECO:0007669"/>
    <property type="project" value="UniProtKB-KW"/>
</dbReference>
<evidence type="ECO:0000256" key="1">
    <source>
        <dbReference type="ARBA" id="ARBA00002734"/>
    </source>
</evidence>
<keyword evidence="7 17" id="KW-0963">Cytoplasm</keyword>
<dbReference type="GO" id="GO:0005737">
    <property type="term" value="C:cytoplasm"/>
    <property type="evidence" value="ECO:0007669"/>
    <property type="project" value="UniProtKB-SubCell"/>
</dbReference>
<dbReference type="Gene3D" id="3.40.1190.10">
    <property type="entry name" value="Mur-like, catalytic domain"/>
    <property type="match status" value="1"/>
</dbReference>
<dbReference type="Gene3D" id="3.90.190.20">
    <property type="entry name" value="Mur ligase, C-terminal domain"/>
    <property type="match status" value="1"/>
</dbReference>
<evidence type="ECO:0000256" key="14">
    <source>
        <dbReference type="ARBA" id="ARBA00030398"/>
    </source>
</evidence>
<evidence type="ECO:0000256" key="17">
    <source>
        <dbReference type="HAMAP-Rule" id="MF_00639"/>
    </source>
</evidence>
<dbReference type="Proteomes" id="UP001198242">
    <property type="component" value="Unassembled WGS sequence"/>
</dbReference>
<sequence length="457" mass="50305">MNKLDEFKYNVAGKNITVIGIGISNLPLIKYLVSLGANVTACDRRSAEDLGENYTELEKLGVKFNLGDGYLNNLSGDMIFKTPGMRYDVPELLKAKENGSIVTSEMEVFFEVCPSHIIAVTGSDGKTTTTTLIHKMMTDAGYKTWLGGNIGNPLLTDTEKMKENDWVILELSSFQLHTMRKSPEIAVITNISPNHLDMHKDYKEYIDAKKNIMLYQNEGDTLIVNADNQVTADIGKSANGAVKYFSRNGMADVYLDGNIIKRGIVEILNIKDIKIPGMHNVENYMAAIAAVSGLVSKEVIVNVAKTFGGVEHRIELVRTLDGVKYYNSSIDSSPNRTINTLRVFPNKVIIIAGGKDKGIPYDEIGPALAEHVKVLILIGATSDKIQEALDAEINKTGNGKDIEVIRATSYEDAVNTARSKAHDGDVVLLSPASTSFDMFRNFEERGNLFKKIVNELN</sequence>
<keyword evidence="8 17" id="KW-0436">Ligase</keyword>
<evidence type="ECO:0000256" key="10">
    <source>
        <dbReference type="ARBA" id="ARBA00022840"/>
    </source>
</evidence>
<comment type="function">
    <text evidence="1 17 18">Cell wall formation. Catalyzes the addition of glutamate to the nucleotide precursor UDP-N-acetylmuramoyl-L-alanine (UMA).</text>
</comment>
<keyword evidence="9 17" id="KW-0547">Nucleotide-binding</keyword>
<dbReference type="AlphaFoldDB" id="A0AAE3DXG5"/>
<evidence type="ECO:0000259" key="20">
    <source>
        <dbReference type="Pfam" id="PF08245"/>
    </source>
</evidence>
<dbReference type="GO" id="GO:0005524">
    <property type="term" value="F:ATP binding"/>
    <property type="evidence" value="ECO:0007669"/>
    <property type="project" value="UniProtKB-UniRule"/>
</dbReference>
<evidence type="ECO:0000259" key="19">
    <source>
        <dbReference type="Pfam" id="PF02875"/>
    </source>
</evidence>
<dbReference type="RefSeq" id="WP_308456144.1">
    <property type="nucleotide sequence ID" value="NZ_JAJEQM010000005.1"/>
</dbReference>
<dbReference type="PANTHER" id="PTHR43692:SF1">
    <property type="entry name" value="UDP-N-ACETYLMURAMOYLALANINE--D-GLUTAMATE LIGASE"/>
    <property type="match status" value="1"/>
</dbReference>
<feature type="domain" description="Mur ligase central" evidence="20">
    <location>
        <begin position="120"/>
        <end position="291"/>
    </location>
</feature>
<dbReference type="InterPro" id="IPR036565">
    <property type="entry name" value="Mur-like_cat_sf"/>
</dbReference>
<evidence type="ECO:0000256" key="8">
    <source>
        <dbReference type="ARBA" id="ARBA00022598"/>
    </source>
</evidence>
<comment type="subcellular location">
    <subcellularLocation>
        <location evidence="2 17 18">Cytoplasm</location>
    </subcellularLocation>
</comment>
<feature type="domain" description="Mur ligase C-terminal" evidence="19">
    <location>
        <begin position="312"/>
        <end position="432"/>
    </location>
</feature>
<keyword evidence="17 18" id="KW-0132">Cell division</keyword>
<dbReference type="PANTHER" id="PTHR43692">
    <property type="entry name" value="UDP-N-ACETYLMURAMOYLALANINE--D-GLUTAMATE LIGASE"/>
    <property type="match status" value="1"/>
</dbReference>
<evidence type="ECO:0000313" key="22">
    <source>
        <dbReference type="Proteomes" id="UP001198242"/>
    </source>
</evidence>
<evidence type="ECO:0000256" key="9">
    <source>
        <dbReference type="ARBA" id="ARBA00022741"/>
    </source>
</evidence>
<feature type="binding site" evidence="17">
    <location>
        <begin position="122"/>
        <end position="128"/>
    </location>
    <ligand>
        <name>ATP</name>
        <dbReference type="ChEBI" id="CHEBI:30616"/>
    </ligand>
</feature>
<evidence type="ECO:0000256" key="13">
    <source>
        <dbReference type="ARBA" id="ARBA00023316"/>
    </source>
</evidence>
<dbReference type="GO" id="GO:0009252">
    <property type="term" value="P:peptidoglycan biosynthetic process"/>
    <property type="evidence" value="ECO:0007669"/>
    <property type="project" value="UniProtKB-UniRule"/>
</dbReference>
<keyword evidence="22" id="KW-1185">Reference proteome</keyword>
<name>A0AAE3DXG5_9FIRM</name>
<keyword evidence="11 17" id="KW-0133">Cell shape</keyword>
<evidence type="ECO:0000256" key="16">
    <source>
        <dbReference type="ARBA" id="ARBA00047632"/>
    </source>
</evidence>